<organism evidence="1 2">
    <name type="scientific">Streptomyces decoyicus</name>
    <dbReference type="NCBI Taxonomy" id="249567"/>
    <lineage>
        <taxon>Bacteria</taxon>
        <taxon>Bacillati</taxon>
        <taxon>Actinomycetota</taxon>
        <taxon>Actinomycetes</taxon>
        <taxon>Kitasatosporales</taxon>
        <taxon>Streptomycetaceae</taxon>
        <taxon>Streptomyces</taxon>
    </lineage>
</organism>
<dbReference type="EMBL" id="CP109106">
    <property type="protein sequence ID" value="WSB66530.1"/>
    <property type="molecule type" value="Genomic_DNA"/>
</dbReference>
<gene>
    <name evidence="1" type="ORF">OG863_00165</name>
</gene>
<name>A0ABZ1F8G4_9ACTN</name>
<dbReference type="RefSeq" id="WP_326615643.1">
    <property type="nucleotide sequence ID" value="NZ_CP109106.1"/>
</dbReference>
<evidence type="ECO:0000313" key="1">
    <source>
        <dbReference type="EMBL" id="WSB66530.1"/>
    </source>
</evidence>
<evidence type="ECO:0000313" key="2">
    <source>
        <dbReference type="Proteomes" id="UP001344251"/>
    </source>
</evidence>
<protein>
    <submittedName>
        <fullName evidence="1">Uncharacterized protein</fullName>
    </submittedName>
</protein>
<reference evidence="1 2" key="1">
    <citation type="submission" date="2022-10" db="EMBL/GenBank/DDBJ databases">
        <title>The complete genomes of actinobacterial strains from the NBC collection.</title>
        <authorList>
            <person name="Joergensen T.S."/>
            <person name="Alvarez Arevalo M."/>
            <person name="Sterndorff E.B."/>
            <person name="Faurdal D."/>
            <person name="Vuksanovic O."/>
            <person name="Mourched A.-S."/>
            <person name="Charusanti P."/>
            <person name="Shaw S."/>
            <person name="Blin K."/>
            <person name="Weber T."/>
        </authorList>
    </citation>
    <scope>NUCLEOTIDE SEQUENCE [LARGE SCALE GENOMIC DNA]</scope>
    <source>
        <strain evidence="1 2">NBC 01774</strain>
    </source>
</reference>
<proteinExistence type="predicted"/>
<accession>A0ABZ1F8G4</accession>
<sequence>MPDDRYHHQSPLWTLVSGAESIMPPTRRDETLRADDLTVTVHASAVLAALILPLGLTADSTEGVAAAALAMTCIRATRGTQLTYRRILRRADGEHPTEPADPR</sequence>
<dbReference type="Proteomes" id="UP001344251">
    <property type="component" value="Chromosome"/>
</dbReference>
<keyword evidence="2" id="KW-1185">Reference proteome</keyword>